<name>A0A0H5NEK0_NOCFR</name>
<dbReference type="Proteomes" id="UP000057820">
    <property type="component" value="Chromosome 1"/>
</dbReference>
<dbReference type="EMBL" id="LN868938">
    <property type="protein sequence ID" value="CRY73998.1"/>
    <property type="molecule type" value="Genomic_DNA"/>
</dbReference>
<evidence type="ECO:0000313" key="1">
    <source>
        <dbReference type="EMBL" id="CRY73998.1"/>
    </source>
</evidence>
<dbReference type="KEGG" id="nfr:ERS450000_00426"/>
<proteinExistence type="predicted"/>
<gene>
    <name evidence="1" type="ORF">ERS450000_00426</name>
</gene>
<accession>A0A0H5NEK0</accession>
<sequence>MPVAPACTSTVSEPVSAAVSSSTVATLPGMSNAAAVSVSRPSGIGVAASARAATYSA</sequence>
<organism evidence="1 2">
    <name type="scientific">Nocardia farcinica</name>
    <dbReference type="NCBI Taxonomy" id="37329"/>
    <lineage>
        <taxon>Bacteria</taxon>
        <taxon>Bacillati</taxon>
        <taxon>Actinomycetota</taxon>
        <taxon>Actinomycetes</taxon>
        <taxon>Mycobacteriales</taxon>
        <taxon>Nocardiaceae</taxon>
        <taxon>Nocardia</taxon>
    </lineage>
</organism>
<protein>
    <submittedName>
        <fullName evidence="1">Uncharacterized protein</fullName>
    </submittedName>
</protein>
<reference evidence="2" key="1">
    <citation type="submission" date="2015-03" db="EMBL/GenBank/DDBJ databases">
        <authorList>
            <consortium name="Pathogen Informatics"/>
        </authorList>
    </citation>
    <scope>NUCLEOTIDE SEQUENCE [LARGE SCALE GENOMIC DNA]</scope>
    <source>
        <strain evidence="2">NCTC11134</strain>
    </source>
</reference>
<dbReference type="AlphaFoldDB" id="A0A0H5NEK0"/>
<evidence type="ECO:0000313" key="2">
    <source>
        <dbReference type="Proteomes" id="UP000057820"/>
    </source>
</evidence>